<keyword evidence="6" id="KW-0508">mRNA splicing</keyword>
<name>A0A7S1G471_9STRA</name>
<protein>
    <submittedName>
        <fullName evidence="11">Uncharacterized protein</fullName>
    </submittedName>
</protein>
<evidence type="ECO:0000256" key="3">
    <source>
        <dbReference type="ARBA" id="ARBA00022728"/>
    </source>
</evidence>
<dbReference type="GO" id="GO:0005681">
    <property type="term" value="C:spliceosomal complex"/>
    <property type="evidence" value="ECO:0007669"/>
    <property type="project" value="UniProtKB-KW"/>
</dbReference>
<dbReference type="CDD" id="cd11659">
    <property type="entry name" value="SANT_CDC5_II"/>
    <property type="match status" value="1"/>
</dbReference>
<keyword evidence="3" id="KW-0747">Spliceosome</keyword>
<dbReference type="GO" id="GO:0000974">
    <property type="term" value="C:Prp19 complex"/>
    <property type="evidence" value="ECO:0007669"/>
    <property type="project" value="InterPro"/>
</dbReference>
<keyword evidence="5" id="KW-0238">DNA-binding</keyword>
<evidence type="ECO:0000259" key="8">
    <source>
        <dbReference type="PROSITE" id="PS50090"/>
    </source>
</evidence>
<feature type="domain" description="HTH myb-type" evidence="10">
    <location>
        <begin position="3"/>
        <end position="54"/>
    </location>
</feature>
<dbReference type="InterPro" id="IPR017884">
    <property type="entry name" value="SANT_dom"/>
</dbReference>
<comment type="similarity">
    <text evidence="1">Belongs to the CEF1 family.</text>
</comment>
<dbReference type="InterPro" id="IPR047240">
    <property type="entry name" value="SANT_CDC5L_II"/>
</dbReference>
<feature type="domain" description="HTH myb-type" evidence="10">
    <location>
        <begin position="55"/>
        <end position="108"/>
    </location>
</feature>
<dbReference type="SMART" id="SM00717">
    <property type="entry name" value="SANT"/>
    <property type="match status" value="2"/>
</dbReference>
<dbReference type="InterPro" id="IPR047242">
    <property type="entry name" value="CDC5L/Cef1"/>
</dbReference>
<dbReference type="InterPro" id="IPR001005">
    <property type="entry name" value="SANT/Myb"/>
</dbReference>
<dbReference type="Gene3D" id="1.10.10.60">
    <property type="entry name" value="Homeodomain-like"/>
    <property type="match status" value="2"/>
</dbReference>
<evidence type="ECO:0000256" key="4">
    <source>
        <dbReference type="ARBA" id="ARBA00022737"/>
    </source>
</evidence>
<feature type="domain" description="Myb-like" evidence="8">
    <location>
        <begin position="55"/>
        <end position="104"/>
    </location>
</feature>
<dbReference type="PROSITE" id="PS50090">
    <property type="entry name" value="MYB_LIKE"/>
    <property type="match status" value="2"/>
</dbReference>
<dbReference type="PANTHER" id="PTHR45885:SF1">
    <property type="entry name" value="CELL DIVISION CYCLE 5-LIKE PROTEIN"/>
    <property type="match status" value="1"/>
</dbReference>
<evidence type="ECO:0000256" key="7">
    <source>
        <dbReference type="ARBA" id="ARBA00023242"/>
    </source>
</evidence>
<dbReference type="AlphaFoldDB" id="A0A7S1G471"/>
<dbReference type="FunFam" id="1.10.10.60:FF:000021">
    <property type="entry name" value="CDC5 cell division cycle 5-like"/>
    <property type="match status" value="1"/>
</dbReference>
<dbReference type="InterPro" id="IPR009057">
    <property type="entry name" value="Homeodomain-like_sf"/>
</dbReference>
<keyword evidence="4" id="KW-0677">Repeat</keyword>
<dbReference type="PROSITE" id="PS51294">
    <property type="entry name" value="HTH_MYB"/>
    <property type="match status" value="2"/>
</dbReference>
<sequence>MVRFYIKGGVWKNTEDEILKAAIMKYGMNQWGRVASLLPRKTPAQCKARWYEWLDPSIKKTEWSREEEERLLHLAKIFHQQWRTIAPVVGRTAAQCLSHYEKLLDAAADGVAAGGAGGSAAKVAPAADAAAEAEAASA</sequence>
<evidence type="ECO:0000256" key="1">
    <source>
        <dbReference type="ARBA" id="ARBA00010506"/>
    </source>
</evidence>
<proteinExistence type="inferred from homology"/>
<dbReference type="GO" id="GO:0000398">
    <property type="term" value="P:mRNA splicing, via spliceosome"/>
    <property type="evidence" value="ECO:0007669"/>
    <property type="project" value="InterPro"/>
</dbReference>
<dbReference type="InterPro" id="IPR017930">
    <property type="entry name" value="Myb_dom"/>
</dbReference>
<evidence type="ECO:0000256" key="6">
    <source>
        <dbReference type="ARBA" id="ARBA00023187"/>
    </source>
</evidence>
<evidence type="ECO:0000256" key="5">
    <source>
        <dbReference type="ARBA" id="ARBA00023125"/>
    </source>
</evidence>
<feature type="domain" description="Myb-like" evidence="8">
    <location>
        <begin position="3"/>
        <end position="54"/>
    </location>
</feature>
<organism evidence="11">
    <name type="scientific">Bicosoecida sp. CB-2014</name>
    <dbReference type="NCBI Taxonomy" id="1486930"/>
    <lineage>
        <taxon>Eukaryota</taxon>
        <taxon>Sar</taxon>
        <taxon>Stramenopiles</taxon>
        <taxon>Bigyra</taxon>
        <taxon>Opalozoa</taxon>
        <taxon>Bicosoecida</taxon>
    </lineage>
</organism>
<dbReference type="PANTHER" id="PTHR45885">
    <property type="entry name" value="CELL DIVISION CYCLE 5-LIKE PROTEIN"/>
    <property type="match status" value="1"/>
</dbReference>
<evidence type="ECO:0000259" key="9">
    <source>
        <dbReference type="PROSITE" id="PS51293"/>
    </source>
</evidence>
<reference evidence="11" key="1">
    <citation type="submission" date="2021-01" db="EMBL/GenBank/DDBJ databases">
        <authorList>
            <person name="Corre E."/>
            <person name="Pelletier E."/>
            <person name="Niang G."/>
            <person name="Scheremetjew M."/>
            <person name="Finn R."/>
            <person name="Kale V."/>
            <person name="Holt S."/>
            <person name="Cochrane G."/>
            <person name="Meng A."/>
            <person name="Brown T."/>
            <person name="Cohen L."/>
        </authorList>
    </citation>
    <scope>NUCLEOTIDE SEQUENCE</scope>
    <source>
        <strain evidence="11">Ms1</strain>
    </source>
</reference>
<dbReference type="CDD" id="cd00167">
    <property type="entry name" value="SANT"/>
    <property type="match status" value="1"/>
</dbReference>
<gene>
    <name evidence="11" type="ORF">BSP0115_LOCUS2671</name>
</gene>
<dbReference type="SUPFAM" id="SSF46689">
    <property type="entry name" value="Homeodomain-like"/>
    <property type="match status" value="1"/>
</dbReference>
<evidence type="ECO:0000313" key="11">
    <source>
        <dbReference type="EMBL" id="CAD8909467.1"/>
    </source>
</evidence>
<feature type="domain" description="SANT" evidence="9">
    <location>
        <begin position="10"/>
        <end position="63"/>
    </location>
</feature>
<evidence type="ECO:0000256" key="2">
    <source>
        <dbReference type="ARBA" id="ARBA00022664"/>
    </source>
</evidence>
<dbReference type="Pfam" id="PF13921">
    <property type="entry name" value="Myb_DNA-bind_6"/>
    <property type="match status" value="1"/>
</dbReference>
<evidence type="ECO:0000259" key="10">
    <source>
        <dbReference type="PROSITE" id="PS51294"/>
    </source>
</evidence>
<accession>A0A7S1G471</accession>
<dbReference type="EMBL" id="HBFS01003923">
    <property type="protein sequence ID" value="CAD8909467.1"/>
    <property type="molecule type" value="Transcribed_RNA"/>
</dbReference>
<keyword evidence="7" id="KW-0539">Nucleus</keyword>
<keyword evidence="2" id="KW-0507">mRNA processing</keyword>
<dbReference type="GO" id="GO:0003677">
    <property type="term" value="F:DNA binding"/>
    <property type="evidence" value="ECO:0007669"/>
    <property type="project" value="UniProtKB-KW"/>
</dbReference>
<dbReference type="PROSITE" id="PS51293">
    <property type="entry name" value="SANT"/>
    <property type="match status" value="1"/>
</dbReference>